<accession>A0AAP2XMJ0</accession>
<name>A0AAP2XMJ0_9FIRM</name>
<protein>
    <submittedName>
        <fullName evidence="1">Uncharacterized protein</fullName>
    </submittedName>
</protein>
<evidence type="ECO:0000313" key="1">
    <source>
        <dbReference type="EMBL" id="MCQ5060377.1"/>
    </source>
</evidence>
<dbReference type="AlphaFoldDB" id="A0AAP2XMJ0"/>
<dbReference type="Proteomes" id="UP001204814">
    <property type="component" value="Unassembled WGS sequence"/>
</dbReference>
<evidence type="ECO:0000313" key="2">
    <source>
        <dbReference type="Proteomes" id="UP001204814"/>
    </source>
</evidence>
<dbReference type="RefSeq" id="WP_022001450.1">
    <property type="nucleotide sequence ID" value="NZ_AP031432.1"/>
</dbReference>
<sequence length="89" mass="10540">MGLGTRSIIKRDKITEEKELIKSDDEEIKVTVVPVTDEEIAERIRNGNYEWTEYDADDVHEYDDYTIEELEAEMEKLRKELFGNRADKK</sequence>
<comment type="caution">
    <text evidence="1">The sequence shown here is derived from an EMBL/GenBank/DDBJ whole genome shotgun (WGS) entry which is preliminary data.</text>
</comment>
<dbReference type="EMBL" id="JANGBO010000001">
    <property type="protein sequence ID" value="MCQ5060377.1"/>
    <property type="molecule type" value="Genomic_DNA"/>
</dbReference>
<proteinExistence type="predicted"/>
<gene>
    <name evidence="1" type="ORF">NE542_00775</name>
</gene>
<organism evidence="1 2">
    <name type="scientific">Faecalibacillus intestinalis</name>
    <dbReference type="NCBI Taxonomy" id="1982626"/>
    <lineage>
        <taxon>Bacteria</taxon>
        <taxon>Bacillati</taxon>
        <taxon>Bacillota</taxon>
        <taxon>Erysipelotrichia</taxon>
        <taxon>Erysipelotrichales</taxon>
        <taxon>Coprobacillaceae</taxon>
        <taxon>Faecalibacillus</taxon>
    </lineage>
</organism>
<reference evidence="1" key="1">
    <citation type="submission" date="2022-06" db="EMBL/GenBank/DDBJ databases">
        <title>Isolation of gut microbiota from human fecal samples.</title>
        <authorList>
            <person name="Pamer E.G."/>
            <person name="Barat B."/>
            <person name="Waligurski E."/>
            <person name="Medina S."/>
            <person name="Paddock L."/>
            <person name="Mostad J."/>
        </authorList>
    </citation>
    <scope>NUCLEOTIDE SEQUENCE</scope>
    <source>
        <strain evidence="1">DFI.6.24</strain>
    </source>
</reference>